<gene>
    <name evidence="2" type="ORF">ACFQ3T_01790</name>
</gene>
<sequence>MRPAADRFLRGGTSARKAGEDDHWGVTQLNRQVFIGALNEVRVVRDEVMHFSPDPLEPERLTCLDNFVRWLRELEPDAWPGWASAVRGGGLSSGPGRWR</sequence>
<comment type="caution">
    <text evidence="2">The sequence shown here is derived from an EMBL/GenBank/DDBJ whole genome shotgun (WGS) entry which is preliminary data.</text>
</comment>
<accession>A0ABW3QGK8</accession>
<protein>
    <submittedName>
        <fullName evidence="2">Uncharacterized protein</fullName>
    </submittedName>
</protein>
<organism evidence="2 3">
    <name type="scientific">Saccharothrix hoggarensis</name>
    <dbReference type="NCBI Taxonomy" id="913853"/>
    <lineage>
        <taxon>Bacteria</taxon>
        <taxon>Bacillati</taxon>
        <taxon>Actinomycetota</taxon>
        <taxon>Actinomycetes</taxon>
        <taxon>Pseudonocardiales</taxon>
        <taxon>Pseudonocardiaceae</taxon>
        <taxon>Saccharothrix</taxon>
    </lineage>
</organism>
<evidence type="ECO:0000256" key="1">
    <source>
        <dbReference type="SAM" id="MobiDB-lite"/>
    </source>
</evidence>
<dbReference type="Proteomes" id="UP001597168">
    <property type="component" value="Unassembled WGS sequence"/>
</dbReference>
<name>A0ABW3QGK8_9PSEU</name>
<dbReference type="EMBL" id="JBHTLK010000004">
    <property type="protein sequence ID" value="MFD1145849.1"/>
    <property type="molecule type" value="Genomic_DNA"/>
</dbReference>
<dbReference type="RefSeq" id="WP_380718976.1">
    <property type="nucleotide sequence ID" value="NZ_JBHTLK010000004.1"/>
</dbReference>
<proteinExistence type="predicted"/>
<evidence type="ECO:0000313" key="2">
    <source>
        <dbReference type="EMBL" id="MFD1145849.1"/>
    </source>
</evidence>
<feature type="region of interest" description="Disordered" evidence="1">
    <location>
        <begin position="1"/>
        <end position="20"/>
    </location>
</feature>
<reference evidence="3" key="1">
    <citation type="journal article" date="2019" name="Int. J. Syst. Evol. Microbiol.">
        <title>The Global Catalogue of Microorganisms (GCM) 10K type strain sequencing project: providing services to taxonomists for standard genome sequencing and annotation.</title>
        <authorList>
            <consortium name="The Broad Institute Genomics Platform"/>
            <consortium name="The Broad Institute Genome Sequencing Center for Infectious Disease"/>
            <person name="Wu L."/>
            <person name="Ma J."/>
        </authorList>
    </citation>
    <scope>NUCLEOTIDE SEQUENCE [LARGE SCALE GENOMIC DNA]</scope>
    <source>
        <strain evidence="3">CCUG 60214</strain>
    </source>
</reference>
<evidence type="ECO:0000313" key="3">
    <source>
        <dbReference type="Proteomes" id="UP001597168"/>
    </source>
</evidence>
<keyword evidence="3" id="KW-1185">Reference proteome</keyword>